<reference evidence="2" key="1">
    <citation type="submission" date="2023-06" db="EMBL/GenBank/DDBJ databases">
        <title>Genome-scale phylogeny and comparative genomics of the fungal order Sordariales.</title>
        <authorList>
            <consortium name="Lawrence Berkeley National Laboratory"/>
            <person name="Hensen N."/>
            <person name="Bonometti L."/>
            <person name="Westerberg I."/>
            <person name="Brannstrom I.O."/>
            <person name="Guillou S."/>
            <person name="Cros-Aarteil S."/>
            <person name="Calhoun S."/>
            <person name="Haridas S."/>
            <person name="Kuo A."/>
            <person name="Mondo S."/>
            <person name="Pangilinan J."/>
            <person name="Riley R."/>
            <person name="Labutti K."/>
            <person name="Andreopoulos B."/>
            <person name="Lipzen A."/>
            <person name="Chen C."/>
            <person name="Yanf M."/>
            <person name="Daum C."/>
            <person name="Ng V."/>
            <person name="Clum A."/>
            <person name="Steindorff A."/>
            <person name="Ohm R."/>
            <person name="Martin F."/>
            <person name="Silar P."/>
            <person name="Natvig D."/>
            <person name="Lalanne C."/>
            <person name="Gautier V."/>
            <person name="Ament-Velasquez S.L."/>
            <person name="Kruys A."/>
            <person name="Hutchinson M.I."/>
            <person name="Powell A.J."/>
            <person name="Barry K."/>
            <person name="Miller A.N."/>
            <person name="Grigoriev I.V."/>
            <person name="Debuchy R."/>
            <person name="Gladieux P."/>
            <person name="Thoren M.H."/>
            <person name="Johannesson H."/>
        </authorList>
    </citation>
    <scope>NUCLEOTIDE SEQUENCE</scope>
    <source>
        <strain evidence="2">CBS 606.72</strain>
    </source>
</reference>
<sequence length="443" mass="49860">MTDPDTSANSAVQGKNLELTDDASVCTSDVPDSARCMEELANSLFRDSLAPDSQSLERVLAILPELFRALALKIGAEEEAAGEHFEAMRFIHQKRRIIAERFEEYYLRDMNEPNSWVRDTSFAISPAQKSRNGTNDTNSNLDVEDPDSVSPLPPLEAALKDEGTSSADEDVGDHDDFQPLKHRDLVNNFTAFRWALHRVRLEINFGLSNKAKMDLEIYERWNRVVKETSKKGRQPVETNEKMPTTWEQLLGLVGDVHNVLAMLFDIQTDELTTDGFGARIRKSTRRNLEGWEFQHIVTGADPLWPKAALLRDVGLGWVDLVRGIRAITLFGAGFGDIFKPEGQTQSCIGWSALPTGKDLLATATPVIQDITQAVYRDPHNKDHFWELFPNMYWHGPDMVFGECGCEATTSDGHQCDRVQVLLPTRSPNLFMRGFRSPPQPFPD</sequence>
<evidence type="ECO:0000256" key="1">
    <source>
        <dbReference type="SAM" id="MobiDB-lite"/>
    </source>
</evidence>
<accession>A0AA39WDT2</accession>
<keyword evidence="3" id="KW-1185">Reference proteome</keyword>
<evidence type="ECO:0000313" key="2">
    <source>
        <dbReference type="EMBL" id="KAK0613543.1"/>
    </source>
</evidence>
<evidence type="ECO:0000313" key="3">
    <source>
        <dbReference type="Proteomes" id="UP001175000"/>
    </source>
</evidence>
<feature type="region of interest" description="Disordered" evidence="1">
    <location>
        <begin position="127"/>
        <end position="156"/>
    </location>
</feature>
<organism evidence="2 3">
    <name type="scientific">Immersiella caudata</name>
    <dbReference type="NCBI Taxonomy" id="314043"/>
    <lineage>
        <taxon>Eukaryota</taxon>
        <taxon>Fungi</taxon>
        <taxon>Dikarya</taxon>
        <taxon>Ascomycota</taxon>
        <taxon>Pezizomycotina</taxon>
        <taxon>Sordariomycetes</taxon>
        <taxon>Sordariomycetidae</taxon>
        <taxon>Sordariales</taxon>
        <taxon>Lasiosphaeriaceae</taxon>
        <taxon>Immersiella</taxon>
    </lineage>
</organism>
<name>A0AA39WDT2_9PEZI</name>
<dbReference type="EMBL" id="JAULSU010000006">
    <property type="protein sequence ID" value="KAK0613543.1"/>
    <property type="molecule type" value="Genomic_DNA"/>
</dbReference>
<protein>
    <submittedName>
        <fullName evidence="2">Uncharacterized protein</fullName>
    </submittedName>
</protein>
<comment type="caution">
    <text evidence="2">The sequence shown here is derived from an EMBL/GenBank/DDBJ whole genome shotgun (WGS) entry which is preliminary data.</text>
</comment>
<dbReference type="Proteomes" id="UP001175000">
    <property type="component" value="Unassembled WGS sequence"/>
</dbReference>
<dbReference type="AlphaFoldDB" id="A0AA39WDT2"/>
<gene>
    <name evidence="2" type="ORF">B0T14DRAFT_569575</name>
</gene>
<proteinExistence type="predicted"/>
<feature type="compositionally biased region" description="Polar residues" evidence="1">
    <location>
        <begin position="127"/>
        <end position="141"/>
    </location>
</feature>